<dbReference type="SMART" id="SM00846">
    <property type="entry name" value="Gp_dh_N"/>
    <property type="match status" value="1"/>
</dbReference>
<protein>
    <recommendedName>
        <fullName evidence="6">glyceraldehyde-3-phosphate dehydrogenase (phosphorylating)</fullName>
        <ecNumber evidence="6">1.2.1.12</ecNumber>
    </recommendedName>
    <alternativeName>
        <fullName evidence="17">Peptidyl-cysteine S-nitrosylase GAPDH</fullName>
    </alternativeName>
</protein>
<evidence type="ECO:0000256" key="7">
    <source>
        <dbReference type="ARBA" id="ARBA00022490"/>
    </source>
</evidence>
<dbReference type="PANTHER" id="PTHR10836">
    <property type="entry name" value="GLYCERALDEHYDE 3-PHOSPHATE DEHYDROGENASE"/>
    <property type="match status" value="1"/>
</dbReference>
<dbReference type="Gene3D" id="3.30.360.10">
    <property type="entry name" value="Dihydrodipicolinate Reductase, domain 2"/>
    <property type="match status" value="1"/>
</dbReference>
<accession>A0AAW0JGD0</accession>
<keyword evidence="14" id="KW-0324">Glycolysis</keyword>
<evidence type="ECO:0000256" key="18">
    <source>
        <dbReference type="ARBA" id="ARBA00046997"/>
    </source>
</evidence>
<dbReference type="Gene3D" id="3.40.50.720">
    <property type="entry name" value="NAD(P)-binding Rossmann-like Domain"/>
    <property type="match status" value="1"/>
</dbReference>
<evidence type="ECO:0000256" key="20">
    <source>
        <dbReference type="ARBA" id="ARBA00048005"/>
    </source>
</evidence>
<evidence type="ECO:0000256" key="14">
    <source>
        <dbReference type="ARBA" id="ARBA00023152"/>
    </source>
</evidence>
<comment type="similarity">
    <text evidence="5">Belongs to the glyceraldehyde-3-phosphate dehydrogenase family.</text>
</comment>
<evidence type="ECO:0000256" key="13">
    <source>
        <dbReference type="ARBA" id="ARBA00023027"/>
    </source>
</evidence>
<keyword evidence="7" id="KW-0963">Cytoplasm</keyword>
<keyword evidence="10" id="KW-0702">S-nitrosylation</keyword>
<evidence type="ECO:0000256" key="3">
    <source>
        <dbReference type="ARBA" id="ARBA00004514"/>
    </source>
</evidence>
<dbReference type="GO" id="GO:0005856">
    <property type="term" value="C:cytoskeleton"/>
    <property type="evidence" value="ECO:0007669"/>
    <property type="project" value="UniProtKB-SubCell"/>
</dbReference>
<feature type="domain" description="Glyceraldehyde 3-phosphate dehydrogenase NAD(P) binding" evidence="21">
    <location>
        <begin position="19"/>
        <end position="163"/>
    </location>
</feature>
<dbReference type="AlphaFoldDB" id="A0AAW0JGD0"/>
<dbReference type="EMBL" id="JBBHLL010000041">
    <property type="protein sequence ID" value="KAK7825284.1"/>
    <property type="molecule type" value="Genomic_DNA"/>
</dbReference>
<comment type="subcellular location">
    <subcellularLocation>
        <location evidence="2">Cytoplasm</location>
        <location evidence="2">Cytoskeleton</location>
    </subcellularLocation>
    <subcellularLocation>
        <location evidence="3">Cytoplasm</location>
        <location evidence="3">Cytosol</location>
    </subcellularLocation>
    <subcellularLocation>
        <location evidence="1">Nucleus</location>
    </subcellularLocation>
</comment>
<dbReference type="GO" id="GO:0006915">
    <property type="term" value="P:apoptotic process"/>
    <property type="evidence" value="ECO:0007669"/>
    <property type="project" value="UniProtKB-KW"/>
</dbReference>
<dbReference type="GO" id="GO:0016740">
    <property type="term" value="F:transferase activity"/>
    <property type="evidence" value="ECO:0007669"/>
    <property type="project" value="UniProtKB-KW"/>
</dbReference>
<evidence type="ECO:0000256" key="17">
    <source>
        <dbReference type="ARBA" id="ARBA00031890"/>
    </source>
</evidence>
<comment type="caution">
    <text evidence="22">The sequence shown here is derived from an EMBL/GenBank/DDBJ whole genome shotgun (WGS) entry which is preliminary data.</text>
</comment>
<evidence type="ECO:0000256" key="8">
    <source>
        <dbReference type="ARBA" id="ARBA00022679"/>
    </source>
</evidence>
<keyword evidence="23" id="KW-1185">Reference proteome</keyword>
<gene>
    <name evidence="22" type="ORF">U0070_009773</name>
</gene>
<evidence type="ECO:0000256" key="1">
    <source>
        <dbReference type="ARBA" id="ARBA00004123"/>
    </source>
</evidence>
<organism evidence="22 23">
    <name type="scientific">Myodes glareolus</name>
    <name type="common">Bank vole</name>
    <name type="synonym">Clethrionomys glareolus</name>
    <dbReference type="NCBI Taxonomy" id="447135"/>
    <lineage>
        <taxon>Eukaryota</taxon>
        <taxon>Metazoa</taxon>
        <taxon>Chordata</taxon>
        <taxon>Craniata</taxon>
        <taxon>Vertebrata</taxon>
        <taxon>Euteleostomi</taxon>
        <taxon>Mammalia</taxon>
        <taxon>Eutheria</taxon>
        <taxon>Euarchontoglires</taxon>
        <taxon>Glires</taxon>
        <taxon>Rodentia</taxon>
        <taxon>Myomorpha</taxon>
        <taxon>Muroidea</taxon>
        <taxon>Cricetidae</taxon>
        <taxon>Arvicolinae</taxon>
        <taxon>Myodes</taxon>
    </lineage>
</organism>
<comment type="subunit">
    <text evidence="18">Homotetramer. Interacts with TPPP; the interaction is direct. Interacts (when S-nitrosylated) with SIAH1; leading to nuclear translocation. Interacts with RILPL1/GOSPEL, leading to prevent the interaction between GAPDH and SIAH1 and prevent nuclear translocation. Interacts with CHP1; the interaction increases the binding of CHP1 with microtubules. Associates with microtubules. Interacts with EIF1AD, USP25, PRKCI and WARS1. Interacts with phosphorylated RPL13A; inhibited by oxidatively-modified low-densitity lipoprotein (LDL(ox)). Component of the GAIT complex. Interacts with FKBP6; leading to inhibit GAPDH catalytic activity. Interacts with TRAF2, promoting TRAF2 ubiquitination. Interacts with TRAF3, promoting TRAF3 ubiquitination.</text>
</comment>
<dbReference type="InterPro" id="IPR020829">
    <property type="entry name" value="GlycerAld_3-P_DH_cat"/>
</dbReference>
<comment type="catalytic activity">
    <reaction evidence="19">
        <text>D-glyceraldehyde 3-phosphate + phosphate + NAD(+) = (2R)-3-phospho-glyceroyl phosphate + NADH + H(+)</text>
        <dbReference type="Rhea" id="RHEA:10300"/>
        <dbReference type="ChEBI" id="CHEBI:15378"/>
        <dbReference type="ChEBI" id="CHEBI:43474"/>
        <dbReference type="ChEBI" id="CHEBI:57540"/>
        <dbReference type="ChEBI" id="CHEBI:57604"/>
        <dbReference type="ChEBI" id="CHEBI:57945"/>
        <dbReference type="ChEBI" id="CHEBI:59776"/>
        <dbReference type="EC" id="1.2.1.12"/>
    </reaction>
</comment>
<dbReference type="GO" id="GO:0005829">
    <property type="term" value="C:cytosol"/>
    <property type="evidence" value="ECO:0007669"/>
    <property type="project" value="UniProtKB-SubCell"/>
</dbReference>
<evidence type="ECO:0000256" key="16">
    <source>
        <dbReference type="ARBA" id="ARBA00023242"/>
    </source>
</evidence>
<dbReference type="PRINTS" id="PR00078">
    <property type="entry name" value="G3PDHDRGNASE"/>
</dbReference>
<keyword evidence="15" id="KW-0206">Cytoskeleton</keyword>
<keyword evidence="9" id="KW-0053">Apoptosis</keyword>
<reference evidence="22 23" key="1">
    <citation type="journal article" date="2023" name="bioRxiv">
        <title>Conserved and derived expression patterns and positive selection on dental genes reveal complex evolutionary context of ever-growing rodent molars.</title>
        <authorList>
            <person name="Calamari Z.T."/>
            <person name="Song A."/>
            <person name="Cohen E."/>
            <person name="Akter M."/>
            <person name="Roy R.D."/>
            <person name="Hallikas O."/>
            <person name="Christensen M.M."/>
            <person name="Li P."/>
            <person name="Marangoni P."/>
            <person name="Jernvall J."/>
            <person name="Klein O.D."/>
        </authorList>
    </citation>
    <scope>NUCLEOTIDE SEQUENCE [LARGE SCALE GENOMIC DNA]</scope>
    <source>
        <strain evidence="22">V071</strain>
    </source>
</reference>
<evidence type="ECO:0000256" key="10">
    <source>
        <dbReference type="ARBA" id="ARBA00022799"/>
    </source>
</evidence>
<evidence type="ECO:0000313" key="22">
    <source>
        <dbReference type="EMBL" id="KAK7825284.1"/>
    </source>
</evidence>
<evidence type="ECO:0000256" key="2">
    <source>
        <dbReference type="ARBA" id="ARBA00004245"/>
    </source>
</evidence>
<comment type="catalytic activity">
    <reaction evidence="20">
        <text>S-nitroso-L-cysteinyl-[GAPDH] + L-cysteinyl-[protein] = L-cysteinyl-[GAPDH] + S-nitroso-L-cysteinyl-[protein]</text>
        <dbReference type="Rhea" id="RHEA:66684"/>
        <dbReference type="Rhea" id="RHEA-COMP:10131"/>
        <dbReference type="Rhea" id="RHEA-COMP:17089"/>
        <dbReference type="Rhea" id="RHEA-COMP:17090"/>
        <dbReference type="Rhea" id="RHEA-COMP:17091"/>
        <dbReference type="ChEBI" id="CHEBI:29950"/>
        <dbReference type="ChEBI" id="CHEBI:149494"/>
    </reaction>
    <physiologicalReaction direction="left-to-right" evidence="20">
        <dbReference type="Rhea" id="RHEA:66685"/>
    </physiologicalReaction>
</comment>
<dbReference type="FunFam" id="3.30.360.10:FF:000001">
    <property type="entry name" value="Glyceraldehyde-3-phosphate dehydrogenase"/>
    <property type="match status" value="1"/>
</dbReference>
<keyword evidence="16" id="KW-0539">Nucleus</keyword>
<proteinExistence type="inferred from homology"/>
<keyword evidence="11" id="KW-0810">Translation regulation</keyword>
<dbReference type="SUPFAM" id="SSF51735">
    <property type="entry name" value="NAD(P)-binding Rossmann-fold domains"/>
    <property type="match status" value="1"/>
</dbReference>
<evidence type="ECO:0000256" key="11">
    <source>
        <dbReference type="ARBA" id="ARBA00022845"/>
    </source>
</evidence>
<dbReference type="GO" id="GO:0004365">
    <property type="term" value="F:glyceraldehyde-3-phosphate dehydrogenase (NAD+) (phosphorylating) activity"/>
    <property type="evidence" value="ECO:0007669"/>
    <property type="project" value="UniProtKB-EC"/>
</dbReference>
<evidence type="ECO:0000256" key="15">
    <source>
        <dbReference type="ARBA" id="ARBA00023212"/>
    </source>
</evidence>
<dbReference type="InterPro" id="IPR036291">
    <property type="entry name" value="NAD(P)-bd_dom_sf"/>
</dbReference>
<evidence type="ECO:0000256" key="6">
    <source>
        <dbReference type="ARBA" id="ARBA00013119"/>
    </source>
</evidence>
<evidence type="ECO:0000259" key="21">
    <source>
        <dbReference type="SMART" id="SM00846"/>
    </source>
</evidence>
<keyword evidence="13" id="KW-0520">NAD</keyword>
<dbReference type="EC" id="1.2.1.12" evidence="6"/>
<sequence>MGDSHIFLCSGSLVPETTVKARANGFGHIEHLVTKAAFISGKVDIVAINNCFIDHNYMVYMCQDDSIHGKLNGTVNTEDGNLVINGTTITIFQDPRTLGQVTHDNLGIVEELMPIAHAVAATQKTVDAPSRKLWFDSHRTAQKIIPASAGTAKDVGKVTPELDGKLLGMAFHIPTPSVSIVDMICCLEKASEYDDIKKVVKQASKCPLKSILGYTEDQVVSCGFNSDVHSSTFDAGAGIVLNDVVKLISWYDSEYGYSNRVIAFACP</sequence>
<dbReference type="GO" id="GO:0005634">
    <property type="term" value="C:nucleus"/>
    <property type="evidence" value="ECO:0007669"/>
    <property type="project" value="UniProtKB-SubCell"/>
</dbReference>
<evidence type="ECO:0000256" key="9">
    <source>
        <dbReference type="ARBA" id="ARBA00022703"/>
    </source>
</evidence>
<evidence type="ECO:0000256" key="19">
    <source>
        <dbReference type="ARBA" id="ARBA00047698"/>
    </source>
</evidence>
<dbReference type="GO" id="GO:0051287">
    <property type="term" value="F:NAD binding"/>
    <property type="evidence" value="ECO:0007669"/>
    <property type="project" value="InterPro"/>
</dbReference>
<dbReference type="Proteomes" id="UP001488838">
    <property type="component" value="Unassembled WGS sequence"/>
</dbReference>
<dbReference type="GO" id="GO:0006096">
    <property type="term" value="P:glycolytic process"/>
    <property type="evidence" value="ECO:0007669"/>
    <property type="project" value="UniProtKB-KW"/>
</dbReference>
<comment type="pathway">
    <text evidence="4">Carbohydrate degradation; glycolysis; pyruvate from D-glyceraldehyde 3-phosphate: step 1/5.</text>
</comment>
<dbReference type="PANTHER" id="PTHR10836:SF111">
    <property type="entry name" value="GLYCERALDEHYDE-3-PHOSPHATE DEHYDROGENASE"/>
    <property type="match status" value="1"/>
</dbReference>
<keyword evidence="12" id="KW-0560">Oxidoreductase</keyword>
<dbReference type="SUPFAM" id="SSF55347">
    <property type="entry name" value="Glyceraldehyde-3-phosphate dehydrogenase-like, C-terminal domain"/>
    <property type="match status" value="1"/>
</dbReference>
<evidence type="ECO:0000313" key="23">
    <source>
        <dbReference type="Proteomes" id="UP001488838"/>
    </source>
</evidence>
<dbReference type="Pfam" id="PF02800">
    <property type="entry name" value="Gp_dh_C"/>
    <property type="match status" value="1"/>
</dbReference>
<evidence type="ECO:0000256" key="4">
    <source>
        <dbReference type="ARBA" id="ARBA00004869"/>
    </source>
</evidence>
<evidence type="ECO:0000256" key="5">
    <source>
        <dbReference type="ARBA" id="ARBA00007406"/>
    </source>
</evidence>
<evidence type="ECO:0000256" key="12">
    <source>
        <dbReference type="ARBA" id="ARBA00023002"/>
    </source>
</evidence>
<dbReference type="InterPro" id="IPR020828">
    <property type="entry name" value="GlycerAld_3-P_DH_NAD(P)-bd"/>
</dbReference>
<dbReference type="GO" id="GO:0006417">
    <property type="term" value="P:regulation of translation"/>
    <property type="evidence" value="ECO:0007669"/>
    <property type="project" value="UniProtKB-KW"/>
</dbReference>
<name>A0AAW0JGD0_MYOGA</name>
<dbReference type="InterPro" id="IPR020831">
    <property type="entry name" value="GlycerAld/Erythrose_P_DH"/>
</dbReference>
<keyword evidence="8" id="KW-0808">Transferase</keyword>